<evidence type="ECO:0000256" key="3">
    <source>
        <dbReference type="RuleBase" id="RU000454"/>
    </source>
</evidence>
<feature type="signal peptide" evidence="4">
    <location>
        <begin position="1"/>
        <end position="18"/>
    </location>
</feature>
<evidence type="ECO:0000313" key="7">
    <source>
        <dbReference type="Proteomes" id="UP000720189"/>
    </source>
</evidence>
<evidence type="ECO:0000256" key="2">
    <source>
        <dbReference type="ARBA" id="ARBA00022750"/>
    </source>
</evidence>
<keyword evidence="4" id="KW-0732">Signal</keyword>
<dbReference type="Gene3D" id="2.40.70.10">
    <property type="entry name" value="Acid Proteases"/>
    <property type="match status" value="2"/>
</dbReference>
<accession>A0A9P9KE17</accession>
<gene>
    <name evidence="6" type="ORF">BKA55DRAFT_506096</name>
</gene>
<sequence length="398" mass="43734">MKGSPIILLSTLLSCASGLELHKRHNPAVVQVDFEKRTKDFFPGHGKRDIANMKVGLRDYLYWANFTLGNPPQELSAVIDTGSSDLVLLTNEIENCEKGRCRGGVFNTEKLEDSKTKYRNLPYALAVAGAINTPAYSMWLEDDITGQFLFGGVNKAKYKEPLVTYPIPVNNESNKRDRALAVMTGFATTYNEESSELDFEPRLVLLDSGTPKSRLTLDMTMHLINTMNVSYYEKHGPAAPCEGSSRNTLDFTFSELTISVPLSNFLWETSFVSDGLAYCKIRYDATATHIILGDDFLKGAYVVFDFANMEISLAARNPEDAEDDIHEIVREVPGASAATGVPGKYLGFDQPALSNPMAVPSGIPTVNENFLSTATEGGSEGFGYMLLFALILYVVAHA</sequence>
<keyword evidence="7" id="KW-1185">Reference proteome</keyword>
<dbReference type="InterPro" id="IPR001969">
    <property type="entry name" value="Aspartic_peptidase_AS"/>
</dbReference>
<reference evidence="6" key="1">
    <citation type="journal article" date="2021" name="Nat. Commun.">
        <title>Genetic determinants of endophytism in the Arabidopsis root mycobiome.</title>
        <authorList>
            <person name="Mesny F."/>
            <person name="Miyauchi S."/>
            <person name="Thiergart T."/>
            <person name="Pickel B."/>
            <person name="Atanasova L."/>
            <person name="Karlsson M."/>
            <person name="Huettel B."/>
            <person name="Barry K.W."/>
            <person name="Haridas S."/>
            <person name="Chen C."/>
            <person name="Bauer D."/>
            <person name="Andreopoulos W."/>
            <person name="Pangilinan J."/>
            <person name="LaButti K."/>
            <person name="Riley R."/>
            <person name="Lipzen A."/>
            <person name="Clum A."/>
            <person name="Drula E."/>
            <person name="Henrissat B."/>
            <person name="Kohler A."/>
            <person name="Grigoriev I.V."/>
            <person name="Martin F.M."/>
            <person name="Hacquard S."/>
        </authorList>
    </citation>
    <scope>NUCLEOTIDE SEQUENCE</scope>
    <source>
        <strain evidence="6">MPI-CAGE-AT-0023</strain>
    </source>
</reference>
<dbReference type="Pfam" id="PF00026">
    <property type="entry name" value="Asp"/>
    <property type="match status" value="1"/>
</dbReference>
<dbReference type="GO" id="GO:0004190">
    <property type="term" value="F:aspartic-type endopeptidase activity"/>
    <property type="evidence" value="ECO:0007669"/>
    <property type="project" value="UniProtKB-KW"/>
</dbReference>
<proteinExistence type="inferred from homology"/>
<comment type="caution">
    <text evidence="6">The sequence shown here is derived from an EMBL/GenBank/DDBJ whole genome shotgun (WGS) entry which is preliminary data.</text>
</comment>
<dbReference type="SUPFAM" id="SSF50630">
    <property type="entry name" value="Acid proteases"/>
    <property type="match status" value="1"/>
</dbReference>
<dbReference type="InterPro" id="IPR021109">
    <property type="entry name" value="Peptidase_aspartic_dom_sf"/>
</dbReference>
<comment type="similarity">
    <text evidence="1 3">Belongs to the peptidase A1 family.</text>
</comment>
<evidence type="ECO:0000256" key="1">
    <source>
        <dbReference type="ARBA" id="ARBA00007447"/>
    </source>
</evidence>
<dbReference type="PROSITE" id="PS51257">
    <property type="entry name" value="PROKAR_LIPOPROTEIN"/>
    <property type="match status" value="1"/>
</dbReference>
<keyword evidence="3" id="KW-0645">Protease</keyword>
<dbReference type="InterPro" id="IPR033121">
    <property type="entry name" value="PEPTIDASE_A1"/>
</dbReference>
<dbReference type="PROSITE" id="PS51767">
    <property type="entry name" value="PEPTIDASE_A1"/>
    <property type="match status" value="1"/>
</dbReference>
<dbReference type="RefSeq" id="XP_046051800.1">
    <property type="nucleotide sequence ID" value="XM_046187237.1"/>
</dbReference>
<organism evidence="6 7">
    <name type="scientific">Fusarium redolens</name>
    <dbReference type="NCBI Taxonomy" id="48865"/>
    <lineage>
        <taxon>Eukaryota</taxon>
        <taxon>Fungi</taxon>
        <taxon>Dikarya</taxon>
        <taxon>Ascomycota</taxon>
        <taxon>Pezizomycotina</taxon>
        <taxon>Sordariomycetes</taxon>
        <taxon>Hypocreomycetidae</taxon>
        <taxon>Hypocreales</taxon>
        <taxon>Nectriaceae</taxon>
        <taxon>Fusarium</taxon>
        <taxon>Fusarium redolens species complex</taxon>
    </lineage>
</organism>
<feature type="chain" id="PRO_5040249890" evidence="4">
    <location>
        <begin position="19"/>
        <end position="398"/>
    </location>
</feature>
<dbReference type="PANTHER" id="PTHR47965:SF101">
    <property type="entry name" value="HYPOTHETICAL ASPARTYL PROTEASE (EUROFUNG)-RELATED"/>
    <property type="match status" value="1"/>
</dbReference>
<keyword evidence="3" id="KW-0378">Hydrolase</keyword>
<dbReference type="AlphaFoldDB" id="A0A9P9KE17"/>
<dbReference type="EMBL" id="JAGMUX010000005">
    <property type="protein sequence ID" value="KAH7259092.1"/>
    <property type="molecule type" value="Genomic_DNA"/>
</dbReference>
<dbReference type="GeneID" id="70217191"/>
<name>A0A9P9KE17_FUSRE</name>
<evidence type="ECO:0000256" key="4">
    <source>
        <dbReference type="SAM" id="SignalP"/>
    </source>
</evidence>
<dbReference type="PANTHER" id="PTHR47965">
    <property type="entry name" value="ASPARTYL PROTEASE-RELATED"/>
    <property type="match status" value="1"/>
</dbReference>
<dbReference type="PROSITE" id="PS00141">
    <property type="entry name" value="ASP_PROTEASE"/>
    <property type="match status" value="1"/>
</dbReference>
<dbReference type="GO" id="GO:0006508">
    <property type="term" value="P:proteolysis"/>
    <property type="evidence" value="ECO:0007669"/>
    <property type="project" value="UniProtKB-KW"/>
</dbReference>
<feature type="domain" description="Peptidase A1" evidence="5">
    <location>
        <begin position="1"/>
        <end position="314"/>
    </location>
</feature>
<evidence type="ECO:0000259" key="5">
    <source>
        <dbReference type="PROSITE" id="PS51767"/>
    </source>
</evidence>
<dbReference type="InterPro" id="IPR001461">
    <property type="entry name" value="Aspartic_peptidase_A1"/>
</dbReference>
<dbReference type="GO" id="GO:0009277">
    <property type="term" value="C:fungal-type cell wall"/>
    <property type="evidence" value="ECO:0007669"/>
    <property type="project" value="TreeGrafter"/>
</dbReference>
<protein>
    <submittedName>
        <fullName evidence="6">Aspartic peptidase domain-containing protein</fullName>
    </submittedName>
</protein>
<dbReference type="GO" id="GO:0005576">
    <property type="term" value="C:extracellular region"/>
    <property type="evidence" value="ECO:0007669"/>
    <property type="project" value="TreeGrafter"/>
</dbReference>
<dbReference type="OrthoDB" id="771136at2759"/>
<dbReference type="Proteomes" id="UP000720189">
    <property type="component" value="Unassembled WGS sequence"/>
</dbReference>
<evidence type="ECO:0000313" key="6">
    <source>
        <dbReference type="EMBL" id="KAH7259092.1"/>
    </source>
</evidence>
<keyword evidence="2 3" id="KW-0064">Aspartyl protease</keyword>
<dbReference type="PRINTS" id="PR00792">
    <property type="entry name" value="PEPSIN"/>
</dbReference>
<dbReference type="GO" id="GO:0031505">
    <property type="term" value="P:fungal-type cell wall organization"/>
    <property type="evidence" value="ECO:0007669"/>
    <property type="project" value="TreeGrafter"/>
</dbReference>